<reference evidence="10 11" key="1">
    <citation type="submission" date="2024-07" db="EMBL/GenBank/DDBJ databases">
        <title>Genomic Encyclopedia of Type Strains, Phase V (KMG-V): Genome sequencing to study the core and pangenomes of soil and plant-associated prokaryotes.</title>
        <authorList>
            <person name="Whitman W."/>
        </authorList>
    </citation>
    <scope>NUCLEOTIDE SEQUENCE [LARGE SCALE GENOMIC DNA]</scope>
    <source>
        <strain evidence="10 11">USDA 152</strain>
    </source>
</reference>
<dbReference type="Pfam" id="PF01757">
    <property type="entry name" value="Acyl_transf_3"/>
    <property type="match status" value="1"/>
</dbReference>
<organism evidence="10 11">
    <name type="scientific">Bradyrhizobium ottawaense</name>
    <dbReference type="NCBI Taxonomy" id="931866"/>
    <lineage>
        <taxon>Bacteria</taxon>
        <taxon>Pseudomonadati</taxon>
        <taxon>Pseudomonadota</taxon>
        <taxon>Alphaproteobacteria</taxon>
        <taxon>Hyphomicrobiales</taxon>
        <taxon>Nitrobacteraceae</taxon>
        <taxon>Bradyrhizobium</taxon>
    </lineage>
</organism>
<evidence type="ECO:0000259" key="9">
    <source>
        <dbReference type="Pfam" id="PF01757"/>
    </source>
</evidence>
<feature type="transmembrane region" description="Helical" evidence="8">
    <location>
        <begin position="246"/>
        <end position="267"/>
    </location>
</feature>
<dbReference type="PANTHER" id="PTHR40074:SF4">
    <property type="entry name" value="INNER MEMBRANE PROTEIN YCFT"/>
    <property type="match status" value="1"/>
</dbReference>
<keyword evidence="4 8" id="KW-0812">Transmembrane</keyword>
<gene>
    <name evidence="10" type="ORF">ABIG07_003209</name>
</gene>
<feature type="transmembrane region" description="Helical" evidence="8">
    <location>
        <begin position="97"/>
        <end position="114"/>
    </location>
</feature>
<feature type="region of interest" description="Disordered" evidence="7">
    <location>
        <begin position="1"/>
        <end position="50"/>
    </location>
</feature>
<proteinExistence type="inferred from homology"/>
<comment type="similarity">
    <text evidence="2">Belongs to the acyltransferase 3 family.</text>
</comment>
<comment type="caution">
    <text evidence="10">The sequence shown here is derived from an EMBL/GenBank/DDBJ whole genome shotgun (WGS) entry which is preliminary data.</text>
</comment>
<name>A0ABV4FTJ5_9BRAD</name>
<evidence type="ECO:0000256" key="7">
    <source>
        <dbReference type="SAM" id="MobiDB-lite"/>
    </source>
</evidence>
<keyword evidence="3" id="KW-1003">Cell membrane</keyword>
<feature type="transmembrane region" description="Helical" evidence="8">
    <location>
        <begin position="273"/>
        <end position="294"/>
    </location>
</feature>
<feature type="compositionally biased region" description="Basic and acidic residues" evidence="7">
    <location>
        <begin position="21"/>
        <end position="33"/>
    </location>
</feature>
<keyword evidence="5 8" id="KW-1133">Transmembrane helix</keyword>
<protein>
    <submittedName>
        <fullName evidence="10">Membrane protein YcfT</fullName>
    </submittedName>
</protein>
<evidence type="ECO:0000256" key="8">
    <source>
        <dbReference type="SAM" id="Phobius"/>
    </source>
</evidence>
<feature type="transmembrane region" description="Helical" evidence="8">
    <location>
        <begin position="165"/>
        <end position="184"/>
    </location>
</feature>
<sequence length="388" mass="42685">MGIEPVKKSETVQAPHCLAPEQDRAERASKRDTMAPSGTIAGSGGSQSPSAARVDWIDYAKGICIIMVVMMHSVLGVELAAGETGFMHVAVAFAKPFRMPDFFLISGLFLPLVIDRDWRTYLDRKVVHFAYFYVVWVTIQFGFKAPAFAAETSWHHVGLLYLESFIEPFGTLWFIYLLPVFFVVTKLTRKFPPLAIWLVAAALETARISTGWTAIDEFCSRFVYFYSGYLFAPYVFALSDRARKHPVLALAALATWALVNAGLVASGASEGKVVSLVLGFAGACAIITMGTLLARAQWLNFFRYCGEHSIVIYLAFFLPMAATRTLLLRTGIIPDIGTVSLIVTVAGVLGALAIWRGALRLNAHFLFERPEAFWIAPKKAGPVLQAAE</sequence>
<evidence type="ECO:0000256" key="4">
    <source>
        <dbReference type="ARBA" id="ARBA00022692"/>
    </source>
</evidence>
<evidence type="ECO:0000256" key="6">
    <source>
        <dbReference type="ARBA" id="ARBA00023136"/>
    </source>
</evidence>
<feature type="transmembrane region" description="Helical" evidence="8">
    <location>
        <begin position="59"/>
        <end position="77"/>
    </location>
</feature>
<feature type="transmembrane region" description="Helical" evidence="8">
    <location>
        <begin position="332"/>
        <end position="355"/>
    </location>
</feature>
<evidence type="ECO:0000256" key="2">
    <source>
        <dbReference type="ARBA" id="ARBA00007400"/>
    </source>
</evidence>
<feature type="transmembrane region" description="Helical" evidence="8">
    <location>
        <begin position="126"/>
        <end position="145"/>
    </location>
</feature>
<comment type="subcellular location">
    <subcellularLocation>
        <location evidence="1">Cell membrane</location>
        <topology evidence="1">Multi-pass membrane protein</topology>
    </subcellularLocation>
</comment>
<evidence type="ECO:0000256" key="1">
    <source>
        <dbReference type="ARBA" id="ARBA00004651"/>
    </source>
</evidence>
<dbReference type="Proteomes" id="UP001565369">
    <property type="component" value="Unassembled WGS sequence"/>
</dbReference>
<dbReference type="EMBL" id="JBGBZJ010000003">
    <property type="protein sequence ID" value="MEY9454261.1"/>
    <property type="molecule type" value="Genomic_DNA"/>
</dbReference>
<dbReference type="InterPro" id="IPR002656">
    <property type="entry name" value="Acyl_transf_3_dom"/>
</dbReference>
<keyword evidence="6 8" id="KW-0472">Membrane</keyword>
<evidence type="ECO:0000256" key="3">
    <source>
        <dbReference type="ARBA" id="ARBA00022475"/>
    </source>
</evidence>
<dbReference type="PANTHER" id="PTHR40074">
    <property type="entry name" value="O-ACETYLTRANSFERASE WECH"/>
    <property type="match status" value="1"/>
</dbReference>
<accession>A0ABV4FTJ5</accession>
<feature type="compositionally biased region" description="Basic and acidic residues" evidence="7">
    <location>
        <begin position="1"/>
        <end position="10"/>
    </location>
</feature>
<feature type="transmembrane region" description="Helical" evidence="8">
    <location>
        <begin position="196"/>
        <end position="215"/>
    </location>
</feature>
<feature type="transmembrane region" description="Helical" evidence="8">
    <location>
        <begin position="301"/>
        <end position="320"/>
    </location>
</feature>
<feature type="domain" description="Acyltransferase 3" evidence="9">
    <location>
        <begin position="55"/>
        <end position="354"/>
    </location>
</feature>
<keyword evidence="11" id="KW-1185">Reference proteome</keyword>
<evidence type="ECO:0000313" key="10">
    <source>
        <dbReference type="EMBL" id="MEY9454261.1"/>
    </source>
</evidence>
<evidence type="ECO:0000256" key="5">
    <source>
        <dbReference type="ARBA" id="ARBA00022989"/>
    </source>
</evidence>
<feature type="transmembrane region" description="Helical" evidence="8">
    <location>
        <begin position="221"/>
        <end position="239"/>
    </location>
</feature>
<evidence type="ECO:0000313" key="11">
    <source>
        <dbReference type="Proteomes" id="UP001565369"/>
    </source>
</evidence>